<reference evidence="8 9" key="2">
    <citation type="submission" date="2020-07" db="EMBL/GenBank/DDBJ databases">
        <title>Genome assembly of wild tea tree DASZ reveals pedigree and selection history of tea varieties.</title>
        <authorList>
            <person name="Zhang W."/>
        </authorList>
    </citation>
    <scope>NUCLEOTIDE SEQUENCE [LARGE SCALE GENOMIC DNA]</scope>
    <source>
        <strain evidence="9">cv. G240</strain>
        <tissue evidence="8">Leaf</tissue>
    </source>
</reference>
<evidence type="ECO:0000256" key="6">
    <source>
        <dbReference type="ARBA" id="ARBA00022989"/>
    </source>
</evidence>
<dbReference type="InterPro" id="IPR036640">
    <property type="entry name" value="ABC1_TM_sf"/>
</dbReference>
<evidence type="ECO:0000313" key="8">
    <source>
        <dbReference type="EMBL" id="KAF5944078.1"/>
    </source>
</evidence>
<dbReference type="PANTHER" id="PTHR24223">
    <property type="entry name" value="ATP-BINDING CASSETTE SUB-FAMILY C"/>
    <property type="match status" value="1"/>
</dbReference>
<dbReference type="AlphaFoldDB" id="A0A7J7GXF1"/>
<sequence length="227" mass="25298">MESYEDRCVNCQHNDILELRTANASLQQCNSFILNSIPVLVTVTSFGMFTLLGGNLTPSRAFTSLSLFAVLRFPLNMLPNLITQVLPSSAWCWSGVELRQGRAEGVWRRDGGSWDVLWRGERGRWWVTRAGGGWVANANVSLQRLEELFLAEERILLPNPPLEPELPAISIKNGYFSWDSKVLVGMHPTSPGIAPSVLVIKFQFPSCHTPNPGMTGRGPQRLSPRHT</sequence>
<keyword evidence="4" id="KW-0547">Nucleotide-binding</keyword>
<comment type="caution">
    <text evidence="8">The sequence shown here is derived from an EMBL/GenBank/DDBJ whole genome shotgun (WGS) entry which is preliminary data.</text>
</comment>
<evidence type="ECO:0000256" key="4">
    <source>
        <dbReference type="ARBA" id="ARBA00022741"/>
    </source>
</evidence>
<dbReference type="GO" id="GO:0042626">
    <property type="term" value="F:ATPase-coupled transmembrane transporter activity"/>
    <property type="evidence" value="ECO:0007669"/>
    <property type="project" value="TreeGrafter"/>
</dbReference>
<keyword evidence="3" id="KW-0812">Transmembrane</keyword>
<reference evidence="9" key="1">
    <citation type="journal article" date="2020" name="Nat. Commun.">
        <title>Genome assembly of wild tea tree DASZ reveals pedigree and selection history of tea varieties.</title>
        <authorList>
            <person name="Zhang W."/>
            <person name="Zhang Y."/>
            <person name="Qiu H."/>
            <person name="Guo Y."/>
            <person name="Wan H."/>
            <person name="Zhang X."/>
            <person name="Scossa F."/>
            <person name="Alseekh S."/>
            <person name="Zhang Q."/>
            <person name="Wang P."/>
            <person name="Xu L."/>
            <person name="Schmidt M.H."/>
            <person name="Jia X."/>
            <person name="Li D."/>
            <person name="Zhu A."/>
            <person name="Guo F."/>
            <person name="Chen W."/>
            <person name="Ni D."/>
            <person name="Usadel B."/>
            <person name="Fernie A.R."/>
            <person name="Wen W."/>
        </authorList>
    </citation>
    <scope>NUCLEOTIDE SEQUENCE [LARGE SCALE GENOMIC DNA]</scope>
    <source>
        <strain evidence="9">cv. G240</strain>
    </source>
</reference>
<dbReference type="Proteomes" id="UP000593564">
    <property type="component" value="Unassembled WGS sequence"/>
</dbReference>
<dbReference type="GO" id="GO:0016020">
    <property type="term" value="C:membrane"/>
    <property type="evidence" value="ECO:0007669"/>
    <property type="project" value="UniProtKB-SubCell"/>
</dbReference>
<keyword evidence="5" id="KW-0067">ATP-binding</keyword>
<accession>A0A7J7GXF1</accession>
<evidence type="ECO:0000256" key="2">
    <source>
        <dbReference type="ARBA" id="ARBA00009726"/>
    </source>
</evidence>
<proteinExistence type="inferred from homology"/>
<keyword evidence="7" id="KW-0472">Membrane</keyword>
<name>A0A7J7GXF1_CAMSI</name>
<evidence type="ECO:0000313" key="9">
    <source>
        <dbReference type="Proteomes" id="UP000593564"/>
    </source>
</evidence>
<dbReference type="SUPFAM" id="SSF90123">
    <property type="entry name" value="ABC transporter transmembrane region"/>
    <property type="match status" value="1"/>
</dbReference>
<dbReference type="Gene3D" id="1.20.1560.10">
    <property type="entry name" value="ABC transporter type 1, transmembrane domain"/>
    <property type="match status" value="1"/>
</dbReference>
<protein>
    <submittedName>
        <fullName evidence="8">Uncharacterized protein</fullName>
    </submittedName>
</protein>
<evidence type="ECO:0000256" key="7">
    <source>
        <dbReference type="ARBA" id="ARBA00023136"/>
    </source>
</evidence>
<dbReference type="EMBL" id="JACBKZ010000008">
    <property type="protein sequence ID" value="KAF5944078.1"/>
    <property type="molecule type" value="Genomic_DNA"/>
</dbReference>
<dbReference type="PANTHER" id="PTHR24223:SF456">
    <property type="entry name" value="MULTIDRUG RESISTANCE-ASSOCIATED PROTEIN LETHAL(2)03659"/>
    <property type="match status" value="1"/>
</dbReference>
<keyword evidence="6" id="KW-1133">Transmembrane helix</keyword>
<evidence type="ECO:0000256" key="3">
    <source>
        <dbReference type="ARBA" id="ARBA00022692"/>
    </source>
</evidence>
<organism evidence="8 9">
    <name type="scientific">Camellia sinensis</name>
    <name type="common">Tea plant</name>
    <name type="synonym">Thea sinensis</name>
    <dbReference type="NCBI Taxonomy" id="4442"/>
    <lineage>
        <taxon>Eukaryota</taxon>
        <taxon>Viridiplantae</taxon>
        <taxon>Streptophyta</taxon>
        <taxon>Embryophyta</taxon>
        <taxon>Tracheophyta</taxon>
        <taxon>Spermatophyta</taxon>
        <taxon>Magnoliopsida</taxon>
        <taxon>eudicotyledons</taxon>
        <taxon>Gunneridae</taxon>
        <taxon>Pentapetalae</taxon>
        <taxon>asterids</taxon>
        <taxon>Ericales</taxon>
        <taxon>Theaceae</taxon>
        <taxon>Camellia</taxon>
    </lineage>
</organism>
<dbReference type="GO" id="GO:0005524">
    <property type="term" value="F:ATP binding"/>
    <property type="evidence" value="ECO:0007669"/>
    <property type="project" value="UniProtKB-KW"/>
</dbReference>
<gene>
    <name evidence="8" type="ORF">HYC85_018155</name>
</gene>
<evidence type="ECO:0000256" key="1">
    <source>
        <dbReference type="ARBA" id="ARBA00004141"/>
    </source>
</evidence>
<comment type="subcellular location">
    <subcellularLocation>
        <location evidence="1">Membrane</location>
        <topology evidence="1">Multi-pass membrane protein</topology>
    </subcellularLocation>
</comment>
<keyword evidence="9" id="KW-1185">Reference proteome</keyword>
<evidence type="ECO:0000256" key="5">
    <source>
        <dbReference type="ARBA" id="ARBA00022840"/>
    </source>
</evidence>
<comment type="similarity">
    <text evidence="2">Belongs to the ABC transporter superfamily. ABCC family. Conjugate transporter (TC 3.A.1.208) subfamily.</text>
</comment>
<dbReference type="InterPro" id="IPR050173">
    <property type="entry name" value="ABC_transporter_C-like"/>
</dbReference>